<comment type="subcellular location">
    <subcellularLocation>
        <location evidence="1">Nucleus</location>
    </subcellularLocation>
</comment>
<dbReference type="CDD" id="cd00018">
    <property type="entry name" value="AP2"/>
    <property type="match status" value="1"/>
</dbReference>
<dbReference type="FunCoup" id="A0A6I9S2L3">
    <property type="interactions" value="2084"/>
</dbReference>
<gene>
    <name evidence="10" type="primary">LOC105056163</name>
</gene>
<dbReference type="PANTHER" id="PTHR31194">
    <property type="entry name" value="SHN SHINE , DNA BINDING / TRANSCRIPTION FACTOR"/>
    <property type="match status" value="1"/>
</dbReference>
<sequence length="354" mass="39380">MVRKRKSLVEVKEEGTRVAKTSSWDEAVMEAAASGGGRRPRNRFVGVRQRPSGRWVAEIKDTVQKIRVWLGTFDTAEDAARAYDEAACLLRGASTRTNFWPCSPASHRLPPALPSKIYNHLLMRLKASNSLAGDGAAVPLPENQQPPQQQQEQCGDEGLDDIDDFQFTDFLNDPNVSDSILTNNTSFHDDIWKSVQSNCTKEVEQSERELDQNMVMVGQFGTKVVGEEEEVMGDLEAMDFQFVDSLEGSSCLYSPFEVVEEVTEQIEQEESGAGDEKWMFASPMKRMKYERRISASLYAISGISECLNLRLGEGRGVHDSTSLGIACEEDKGDEVKKVGDGLEVEVENSQHQAN</sequence>
<dbReference type="PRINTS" id="PR00367">
    <property type="entry name" value="ETHRSPELEMNT"/>
</dbReference>
<dbReference type="FunFam" id="3.30.730.10:FF:000005">
    <property type="entry name" value="ethylene-responsive transcription factor RAP2-11"/>
    <property type="match status" value="1"/>
</dbReference>
<keyword evidence="9" id="KW-1185">Reference proteome</keyword>
<keyword evidence="4" id="KW-0804">Transcription</keyword>
<dbReference type="SUPFAM" id="SSF54171">
    <property type="entry name" value="DNA-binding domain"/>
    <property type="match status" value="1"/>
</dbReference>
<name>A0A6I9S2L3_ELAGV</name>
<dbReference type="InterPro" id="IPR016177">
    <property type="entry name" value="DNA-bd_dom_sf"/>
</dbReference>
<comment type="similarity">
    <text evidence="6">Belongs to the AP2/ERF transcription factor family. ERF subfamily.</text>
</comment>
<evidence type="ECO:0000313" key="10">
    <source>
        <dbReference type="RefSeq" id="XP_010936569.1"/>
    </source>
</evidence>
<evidence type="ECO:0000259" key="8">
    <source>
        <dbReference type="PROSITE" id="PS51032"/>
    </source>
</evidence>
<organism evidence="9 10">
    <name type="scientific">Elaeis guineensis var. tenera</name>
    <name type="common">Oil palm</name>
    <dbReference type="NCBI Taxonomy" id="51953"/>
    <lineage>
        <taxon>Eukaryota</taxon>
        <taxon>Viridiplantae</taxon>
        <taxon>Streptophyta</taxon>
        <taxon>Embryophyta</taxon>
        <taxon>Tracheophyta</taxon>
        <taxon>Spermatophyta</taxon>
        <taxon>Magnoliopsida</taxon>
        <taxon>Liliopsida</taxon>
        <taxon>Arecaceae</taxon>
        <taxon>Arecoideae</taxon>
        <taxon>Cocoseae</taxon>
        <taxon>Elaeidinae</taxon>
        <taxon>Elaeis</taxon>
    </lineage>
</organism>
<protein>
    <submittedName>
        <fullName evidence="10">Ethylene-responsive transcription factor ERN1-like</fullName>
    </submittedName>
</protein>
<dbReference type="OrthoDB" id="773121at2759"/>
<keyword evidence="5" id="KW-0539">Nucleus</keyword>
<dbReference type="KEGG" id="egu:105056163"/>
<dbReference type="InterPro" id="IPR036955">
    <property type="entry name" value="AP2/ERF_dom_sf"/>
</dbReference>
<feature type="compositionally biased region" description="Low complexity" evidence="7">
    <location>
        <begin position="141"/>
        <end position="153"/>
    </location>
</feature>
<keyword evidence="2" id="KW-0805">Transcription regulation</keyword>
<dbReference type="GO" id="GO:0003700">
    <property type="term" value="F:DNA-binding transcription factor activity"/>
    <property type="evidence" value="ECO:0007669"/>
    <property type="project" value="InterPro"/>
</dbReference>
<dbReference type="PANTHER" id="PTHR31194:SF197">
    <property type="entry name" value="OS12G0582900 PROTEIN"/>
    <property type="match status" value="1"/>
</dbReference>
<evidence type="ECO:0000256" key="2">
    <source>
        <dbReference type="ARBA" id="ARBA00023015"/>
    </source>
</evidence>
<evidence type="ECO:0000256" key="3">
    <source>
        <dbReference type="ARBA" id="ARBA00023125"/>
    </source>
</evidence>
<dbReference type="GO" id="GO:0005634">
    <property type="term" value="C:nucleus"/>
    <property type="evidence" value="ECO:0007669"/>
    <property type="project" value="UniProtKB-SubCell"/>
</dbReference>
<evidence type="ECO:0000256" key="1">
    <source>
        <dbReference type="ARBA" id="ARBA00004123"/>
    </source>
</evidence>
<dbReference type="GeneID" id="105056163"/>
<evidence type="ECO:0000256" key="6">
    <source>
        <dbReference type="ARBA" id="ARBA00024343"/>
    </source>
</evidence>
<dbReference type="PROSITE" id="PS51032">
    <property type="entry name" value="AP2_ERF"/>
    <property type="match status" value="1"/>
</dbReference>
<evidence type="ECO:0000256" key="7">
    <source>
        <dbReference type="SAM" id="MobiDB-lite"/>
    </source>
</evidence>
<evidence type="ECO:0000256" key="5">
    <source>
        <dbReference type="ARBA" id="ARBA00023242"/>
    </source>
</evidence>
<dbReference type="RefSeq" id="XP_010936569.1">
    <property type="nucleotide sequence ID" value="XM_010938267.1"/>
</dbReference>
<feature type="domain" description="AP2/ERF" evidence="8">
    <location>
        <begin position="43"/>
        <end position="100"/>
    </location>
</feature>
<evidence type="ECO:0000256" key="4">
    <source>
        <dbReference type="ARBA" id="ARBA00023163"/>
    </source>
</evidence>
<dbReference type="Pfam" id="PF00847">
    <property type="entry name" value="AP2"/>
    <property type="match status" value="1"/>
</dbReference>
<accession>A0A6I9S2L3</accession>
<dbReference type="InParanoid" id="A0A6I9S2L3"/>
<keyword evidence="3" id="KW-0238">DNA-binding</keyword>
<dbReference type="AlphaFoldDB" id="A0A6I9S2L3"/>
<dbReference type="GO" id="GO:0003677">
    <property type="term" value="F:DNA binding"/>
    <property type="evidence" value="ECO:0007669"/>
    <property type="project" value="UniProtKB-KW"/>
</dbReference>
<dbReference type="InterPro" id="IPR001471">
    <property type="entry name" value="AP2/ERF_dom"/>
</dbReference>
<feature type="region of interest" description="Disordered" evidence="7">
    <location>
        <begin position="133"/>
        <end position="158"/>
    </location>
</feature>
<evidence type="ECO:0000313" key="9">
    <source>
        <dbReference type="Proteomes" id="UP000504607"/>
    </source>
</evidence>
<dbReference type="InterPro" id="IPR050913">
    <property type="entry name" value="AP2/ERF_ERF"/>
</dbReference>
<proteinExistence type="inferred from homology"/>
<reference evidence="10" key="1">
    <citation type="submission" date="2025-08" db="UniProtKB">
        <authorList>
            <consortium name="RefSeq"/>
        </authorList>
    </citation>
    <scope>IDENTIFICATION</scope>
</reference>
<dbReference type="Proteomes" id="UP000504607">
    <property type="component" value="Chromosome 13"/>
</dbReference>
<dbReference type="Gene3D" id="3.30.730.10">
    <property type="entry name" value="AP2/ERF domain"/>
    <property type="match status" value="1"/>
</dbReference>
<dbReference type="SMART" id="SM00380">
    <property type="entry name" value="AP2"/>
    <property type="match status" value="1"/>
</dbReference>